<dbReference type="RefSeq" id="WP_157766007.1">
    <property type="nucleotide sequence ID" value="NZ_LQRT01000002.1"/>
</dbReference>
<feature type="transmembrane region" description="Helical" evidence="8">
    <location>
        <begin position="20"/>
        <end position="38"/>
    </location>
</feature>
<keyword evidence="4 8" id="KW-0812">Transmembrane</keyword>
<evidence type="ECO:0008006" key="11">
    <source>
        <dbReference type="Google" id="ProtNLM"/>
    </source>
</evidence>
<feature type="transmembrane region" description="Helical" evidence="8">
    <location>
        <begin position="345"/>
        <end position="365"/>
    </location>
</feature>
<dbReference type="InterPro" id="IPR004299">
    <property type="entry name" value="MBOAT_fam"/>
</dbReference>
<dbReference type="OrthoDB" id="9805788at2"/>
<evidence type="ECO:0000256" key="8">
    <source>
        <dbReference type="SAM" id="Phobius"/>
    </source>
</evidence>
<evidence type="ECO:0000256" key="1">
    <source>
        <dbReference type="ARBA" id="ARBA00004651"/>
    </source>
</evidence>
<feature type="transmembrane region" description="Helical" evidence="8">
    <location>
        <begin position="90"/>
        <end position="113"/>
    </location>
</feature>
<dbReference type="EMBL" id="LQRT01000002">
    <property type="protein sequence ID" value="KZS42073.1"/>
    <property type="molecule type" value="Genomic_DNA"/>
</dbReference>
<dbReference type="PANTHER" id="PTHR13285:SF18">
    <property type="entry name" value="PROTEIN-CYSTEINE N-PALMITOYLTRANSFERASE RASP"/>
    <property type="match status" value="1"/>
</dbReference>
<feature type="transmembrane region" description="Helical" evidence="8">
    <location>
        <begin position="307"/>
        <end position="324"/>
    </location>
</feature>
<keyword evidence="10" id="KW-1185">Reference proteome</keyword>
<dbReference type="PANTHER" id="PTHR13285">
    <property type="entry name" value="ACYLTRANSFERASE"/>
    <property type="match status" value="1"/>
</dbReference>
<dbReference type="PIRSF" id="PIRSF016636">
    <property type="entry name" value="AlgI_DltB"/>
    <property type="match status" value="1"/>
</dbReference>
<keyword evidence="7" id="KW-0808">Transferase</keyword>
<name>A0A163C5M0_9FLAO</name>
<keyword evidence="7" id="KW-0012">Acyltransferase</keyword>
<dbReference type="InterPro" id="IPR028362">
    <property type="entry name" value="AlgI"/>
</dbReference>
<dbReference type="GO" id="GO:0016746">
    <property type="term" value="F:acyltransferase activity"/>
    <property type="evidence" value="ECO:0007669"/>
    <property type="project" value="UniProtKB-KW"/>
</dbReference>
<comment type="caution">
    <text evidence="9">The sequence shown here is derived from an EMBL/GenBank/DDBJ whole genome shotgun (WGS) entry which is preliminary data.</text>
</comment>
<dbReference type="GO" id="GO:0042121">
    <property type="term" value="P:alginic acid biosynthetic process"/>
    <property type="evidence" value="ECO:0007669"/>
    <property type="project" value="InterPro"/>
</dbReference>
<feature type="transmembrane region" description="Helical" evidence="8">
    <location>
        <begin position="426"/>
        <end position="446"/>
    </location>
</feature>
<feature type="transmembrane region" description="Helical" evidence="8">
    <location>
        <begin position="50"/>
        <end position="70"/>
    </location>
</feature>
<evidence type="ECO:0000313" key="9">
    <source>
        <dbReference type="EMBL" id="KZS42073.1"/>
    </source>
</evidence>
<dbReference type="InterPro" id="IPR051085">
    <property type="entry name" value="MB_O-acyltransferase"/>
</dbReference>
<dbReference type="GO" id="GO:0005886">
    <property type="term" value="C:plasma membrane"/>
    <property type="evidence" value="ECO:0007669"/>
    <property type="project" value="UniProtKB-SubCell"/>
</dbReference>
<dbReference type="AlphaFoldDB" id="A0A163C5M0"/>
<evidence type="ECO:0000256" key="6">
    <source>
        <dbReference type="ARBA" id="ARBA00023136"/>
    </source>
</evidence>
<evidence type="ECO:0000256" key="5">
    <source>
        <dbReference type="ARBA" id="ARBA00022989"/>
    </source>
</evidence>
<keyword evidence="6 7" id="KW-0472">Membrane</keyword>
<dbReference type="STRING" id="1642818.AWE51_01120"/>
<feature type="transmembrane region" description="Helical" evidence="8">
    <location>
        <begin position="285"/>
        <end position="301"/>
    </location>
</feature>
<organism evidence="9 10">
    <name type="scientific">Aquimarina aggregata</name>
    <dbReference type="NCBI Taxonomy" id="1642818"/>
    <lineage>
        <taxon>Bacteria</taxon>
        <taxon>Pseudomonadati</taxon>
        <taxon>Bacteroidota</taxon>
        <taxon>Flavobacteriia</taxon>
        <taxon>Flavobacteriales</taxon>
        <taxon>Flavobacteriaceae</taxon>
        <taxon>Aquimarina</taxon>
    </lineage>
</organism>
<keyword evidence="3 7" id="KW-1003">Cell membrane</keyword>
<evidence type="ECO:0000256" key="3">
    <source>
        <dbReference type="ARBA" id="ARBA00022475"/>
    </source>
</evidence>
<dbReference type="InterPro" id="IPR024194">
    <property type="entry name" value="Ac/AlaTfrase_AlgI/DltB"/>
</dbReference>
<proteinExistence type="inferred from homology"/>
<comment type="subcellular location">
    <subcellularLocation>
        <location evidence="1">Cell membrane</location>
        <topology evidence="1">Multi-pass membrane protein</topology>
    </subcellularLocation>
</comment>
<feature type="transmembrane region" description="Helical" evidence="8">
    <location>
        <begin position="385"/>
        <end position="405"/>
    </location>
</feature>
<accession>A0A163C5M0</accession>
<protein>
    <recommendedName>
        <fullName evidence="11">Acyltransferase</fullName>
    </recommendedName>
</protein>
<evidence type="ECO:0000256" key="4">
    <source>
        <dbReference type="ARBA" id="ARBA00022692"/>
    </source>
</evidence>
<dbReference type="Proteomes" id="UP000076715">
    <property type="component" value="Unassembled WGS sequence"/>
</dbReference>
<comment type="similarity">
    <text evidence="2 7">Belongs to the membrane-bound acyltransferase family.</text>
</comment>
<dbReference type="Pfam" id="PF03062">
    <property type="entry name" value="MBOAT"/>
    <property type="match status" value="1"/>
</dbReference>
<evidence type="ECO:0000313" key="10">
    <source>
        <dbReference type="Proteomes" id="UP000076715"/>
    </source>
</evidence>
<gene>
    <name evidence="9" type="ORF">AWE51_01120</name>
</gene>
<evidence type="ECO:0000256" key="7">
    <source>
        <dbReference type="PIRNR" id="PIRNR016636"/>
    </source>
</evidence>
<sequence>MSQNILLLGASVFFYAWADWRFLALLVVSTLLNFFLGLKIHESEEDRKRSVFLYLGLIFNVGLLLYFKYFNFFYEGFFELLSAFGNTSEYSALRILLPLGISFFTFQTLGYLIDVFNEEIEPSKNLLDFSIFVTFFPKILSGPIERAAAFIPQLQEKRSFSYPVFVDGLRQILWGLFAKIVIAENCATVANLIYNNYENEPGSALILGTFFYAIQLYADFSGYSNMAIGVSKLFGIQLMRNFSTPFFSTNISDFWRKWHISLTTWMMDYVFTPLSFTWRRWQKRGLILSIITTFVLVGFWHGANWTFVVYGFLHGIYFIPLVYSGKMNTSEIVAIGKWLPSIKELLKMLSLFVLIMLTDVFFRASNVGTAFEYLKKIFSKSLFDFPTSLLNGTVLFTTLLIALYVCIEWINREKKHDFEISKYNIYIRWFSYIFIFILILFFGRSAETFIYFQF</sequence>
<keyword evidence="5 8" id="KW-1133">Transmembrane helix</keyword>
<evidence type="ECO:0000256" key="2">
    <source>
        <dbReference type="ARBA" id="ARBA00010323"/>
    </source>
</evidence>
<dbReference type="PIRSF" id="PIRSF500217">
    <property type="entry name" value="AlgI"/>
    <property type="match status" value="1"/>
</dbReference>
<reference evidence="9 10" key="1">
    <citation type="submission" date="2016-01" db="EMBL/GenBank/DDBJ databases">
        <title>The draft genome sequence of Aquimarina sp. RZW4-3-2.</title>
        <authorList>
            <person name="Wang Y."/>
        </authorList>
    </citation>
    <scope>NUCLEOTIDE SEQUENCE [LARGE SCALE GENOMIC DNA]</scope>
    <source>
        <strain evidence="9 10">RZW4-3-2</strain>
    </source>
</reference>